<dbReference type="GO" id="GO:0003684">
    <property type="term" value="F:damaged DNA binding"/>
    <property type="evidence" value="ECO:0007669"/>
    <property type="project" value="InterPro"/>
</dbReference>
<dbReference type="InterPro" id="IPR017961">
    <property type="entry name" value="DNA_pol_Y-fam_little_finger"/>
</dbReference>
<dbReference type="InterPro" id="IPR050116">
    <property type="entry name" value="DNA_polymerase-Y"/>
</dbReference>
<dbReference type="PROSITE" id="PS50173">
    <property type="entry name" value="UMUC"/>
    <property type="match status" value="1"/>
</dbReference>
<dbReference type="SUPFAM" id="SSF100879">
    <property type="entry name" value="Lesion bypass DNA polymerase (Y-family), little finger domain"/>
    <property type="match status" value="1"/>
</dbReference>
<dbReference type="RefSeq" id="WP_015084088.1">
    <property type="nucleotide sequence ID" value="NC_019552.1"/>
</dbReference>
<dbReference type="CDD" id="cd03586">
    <property type="entry name" value="PolY_Pol_IV_kappa"/>
    <property type="match status" value="1"/>
</dbReference>
<evidence type="ECO:0000313" key="3">
    <source>
        <dbReference type="EMBL" id="AFX74170.1"/>
    </source>
</evidence>
<organism evidence="3 4">
    <name type="scientific">Mesomycoplasma hyorhinis SK76</name>
    <dbReference type="NCBI Taxonomy" id="1118964"/>
    <lineage>
        <taxon>Bacteria</taxon>
        <taxon>Bacillati</taxon>
        <taxon>Mycoplasmatota</taxon>
        <taxon>Mycoplasmoidales</taxon>
        <taxon>Metamycoplasmataceae</taxon>
        <taxon>Mesomycoplasma</taxon>
    </lineage>
</organism>
<dbReference type="InterPro" id="IPR022880">
    <property type="entry name" value="DNApol_IV"/>
</dbReference>
<dbReference type="InterPro" id="IPR036775">
    <property type="entry name" value="DNA_pol_Y-fam_lit_finger_sf"/>
</dbReference>
<dbReference type="Pfam" id="PF00817">
    <property type="entry name" value="IMS"/>
    <property type="match status" value="1"/>
</dbReference>
<name>A0AAI8FDG0_MESHY</name>
<proteinExistence type="inferred from homology"/>
<dbReference type="PANTHER" id="PTHR11076">
    <property type="entry name" value="DNA REPAIR POLYMERASE UMUC / TRANSFERASE FAMILY MEMBER"/>
    <property type="match status" value="1"/>
</dbReference>
<sequence length="396" mass="46542">MKIIAHIDINNFFASAEEKLVPSLKNKPIAIARKEANSIAVSLSKTAKKLGAKTPDKLFNIQKKIPNLIIIEPDHIYYSFLSKEFFAFIRQNISRKLEVFSIDECFVDLSDYYRYFHSLETMLNDIKNQIWKHLKLPITIGISYNKFLAKMATNLAKKEGVSFKLINKKNKKEALFDLDIANMFGIGKSLSYQLKKENINTISDFLKTNIEDERLIKILGTRRFYFFDNLLKKGDDEIELSHQIKSLSHTKTFKKEETLNFKTLYSLIKQFIFDLCEKLKKKYLHTNKIQLFYKTRNSQNIKINHKLEHFSDDANFIYQQIIPFLDKINNFEDIWIMGITFLNIQQNEAKISKSQTNNKVKKIINKVNQQFQDVQVRSLADFEIGQKINDFNKKIF</sequence>
<dbReference type="GO" id="GO:0042276">
    <property type="term" value="P:error-prone translesion synthesis"/>
    <property type="evidence" value="ECO:0007669"/>
    <property type="project" value="TreeGrafter"/>
</dbReference>
<dbReference type="Pfam" id="PF11799">
    <property type="entry name" value="IMS_C"/>
    <property type="match status" value="1"/>
</dbReference>
<accession>A0AAI8FDG0</accession>
<gene>
    <name evidence="3" type="ORF">MOS_241</name>
</gene>
<dbReference type="GO" id="GO:0005829">
    <property type="term" value="C:cytosol"/>
    <property type="evidence" value="ECO:0007669"/>
    <property type="project" value="TreeGrafter"/>
</dbReference>
<evidence type="ECO:0000313" key="4">
    <source>
        <dbReference type="Proteomes" id="UP000009399"/>
    </source>
</evidence>
<dbReference type="PANTHER" id="PTHR11076:SF33">
    <property type="entry name" value="DNA POLYMERASE KAPPA"/>
    <property type="match status" value="1"/>
</dbReference>
<dbReference type="AlphaFoldDB" id="A0AAI8FDG0"/>
<reference evidence="3 4" key="1">
    <citation type="journal article" date="2013" name="Genome Announc.">
        <title>Complete Genome Sequence of Mycoplasma hyorhinis Strain SK76.</title>
        <authorList>
            <person name="Goodison S."/>
            <person name="Urquidi V."/>
            <person name="Kumar D."/>
            <person name="Reyes L."/>
            <person name="Rosser C.J."/>
        </authorList>
    </citation>
    <scope>NUCLEOTIDE SEQUENCE [LARGE SCALE GENOMIC DNA]</scope>
    <source>
        <strain evidence="3 4">SK76</strain>
    </source>
</reference>
<dbReference type="GO" id="GO:0003887">
    <property type="term" value="F:DNA-directed DNA polymerase activity"/>
    <property type="evidence" value="ECO:0007669"/>
    <property type="project" value="InterPro"/>
</dbReference>
<dbReference type="Gene3D" id="3.40.1170.60">
    <property type="match status" value="1"/>
</dbReference>
<dbReference type="Gene3D" id="1.10.150.20">
    <property type="entry name" value="5' to 3' exonuclease, C-terminal subdomain"/>
    <property type="match status" value="1"/>
</dbReference>
<dbReference type="GO" id="GO:0006281">
    <property type="term" value="P:DNA repair"/>
    <property type="evidence" value="ECO:0007669"/>
    <property type="project" value="InterPro"/>
</dbReference>
<comment type="similarity">
    <text evidence="1">Belongs to the DNA polymerase type-Y family.</text>
</comment>
<dbReference type="InterPro" id="IPR043502">
    <property type="entry name" value="DNA/RNA_pol_sf"/>
</dbReference>
<dbReference type="Gene3D" id="3.30.1490.100">
    <property type="entry name" value="DNA polymerase, Y-family, little finger domain"/>
    <property type="match status" value="1"/>
</dbReference>
<dbReference type="GO" id="GO:0009432">
    <property type="term" value="P:SOS response"/>
    <property type="evidence" value="ECO:0007669"/>
    <property type="project" value="TreeGrafter"/>
</dbReference>
<dbReference type="Proteomes" id="UP000009399">
    <property type="component" value="Chromosome"/>
</dbReference>
<dbReference type="InterPro" id="IPR001126">
    <property type="entry name" value="UmuC"/>
</dbReference>
<dbReference type="Gene3D" id="3.30.70.270">
    <property type="match status" value="1"/>
</dbReference>
<dbReference type="EMBL" id="CP003914">
    <property type="protein sequence ID" value="AFX74170.1"/>
    <property type="molecule type" value="Genomic_DNA"/>
</dbReference>
<evidence type="ECO:0000256" key="1">
    <source>
        <dbReference type="ARBA" id="ARBA00010945"/>
    </source>
</evidence>
<dbReference type="InterPro" id="IPR043128">
    <property type="entry name" value="Rev_trsase/Diguanyl_cyclase"/>
</dbReference>
<feature type="domain" description="UmuC" evidence="2">
    <location>
        <begin position="4"/>
        <end position="187"/>
    </location>
</feature>
<dbReference type="KEGG" id="mhs:MOS_241"/>
<protein>
    <submittedName>
        <fullName evidence="3">DNA polymerase IV</fullName>
    </submittedName>
</protein>
<dbReference type="SUPFAM" id="SSF56672">
    <property type="entry name" value="DNA/RNA polymerases"/>
    <property type="match status" value="1"/>
</dbReference>
<evidence type="ECO:0000259" key="2">
    <source>
        <dbReference type="PROSITE" id="PS50173"/>
    </source>
</evidence>